<keyword evidence="2" id="KW-1185">Reference proteome</keyword>
<dbReference type="Gene3D" id="1.10.10.10">
    <property type="entry name" value="Winged helix-like DNA-binding domain superfamily/Winged helix DNA-binding domain"/>
    <property type="match status" value="1"/>
</dbReference>
<organism evidence="1 2">
    <name type="scientific">Actinocatenispora rupis</name>
    <dbReference type="NCBI Taxonomy" id="519421"/>
    <lineage>
        <taxon>Bacteria</taxon>
        <taxon>Bacillati</taxon>
        <taxon>Actinomycetota</taxon>
        <taxon>Actinomycetes</taxon>
        <taxon>Micromonosporales</taxon>
        <taxon>Micromonosporaceae</taxon>
        <taxon>Actinocatenispora</taxon>
    </lineage>
</organism>
<dbReference type="InterPro" id="IPR016032">
    <property type="entry name" value="Sig_transdc_resp-reg_C-effctor"/>
</dbReference>
<evidence type="ECO:0008006" key="3">
    <source>
        <dbReference type="Google" id="ProtNLM"/>
    </source>
</evidence>
<proteinExistence type="predicted"/>
<dbReference type="InterPro" id="IPR051797">
    <property type="entry name" value="TrmB-like"/>
</dbReference>
<gene>
    <name evidence="1" type="ORF">Aru02nite_17320</name>
</gene>
<comment type="caution">
    <text evidence="1">The sequence shown here is derived from an EMBL/GenBank/DDBJ whole genome shotgun (WGS) entry which is preliminary data.</text>
</comment>
<dbReference type="PANTHER" id="PTHR34293">
    <property type="entry name" value="HTH-TYPE TRANSCRIPTIONAL REGULATOR TRMBL2"/>
    <property type="match status" value="1"/>
</dbReference>
<reference evidence="1" key="1">
    <citation type="submission" date="2021-01" db="EMBL/GenBank/DDBJ databases">
        <title>Whole genome shotgun sequence of Actinocatenispora rupis NBRC 107355.</title>
        <authorList>
            <person name="Komaki H."/>
            <person name="Tamura T."/>
        </authorList>
    </citation>
    <scope>NUCLEOTIDE SEQUENCE</scope>
    <source>
        <strain evidence="1">NBRC 107355</strain>
    </source>
</reference>
<evidence type="ECO:0000313" key="1">
    <source>
        <dbReference type="EMBL" id="GID10843.1"/>
    </source>
</evidence>
<name>A0A8J3J7J3_9ACTN</name>
<dbReference type="PANTHER" id="PTHR34293:SF1">
    <property type="entry name" value="HTH-TYPE TRANSCRIPTIONAL REGULATOR TRMBL2"/>
    <property type="match status" value="1"/>
</dbReference>
<accession>A0A8J3J7J3</accession>
<dbReference type="AlphaFoldDB" id="A0A8J3J7J3"/>
<evidence type="ECO:0000313" key="2">
    <source>
        <dbReference type="Proteomes" id="UP000612808"/>
    </source>
</evidence>
<dbReference type="GO" id="GO:0006355">
    <property type="term" value="P:regulation of DNA-templated transcription"/>
    <property type="evidence" value="ECO:0007669"/>
    <property type="project" value="InterPro"/>
</dbReference>
<protein>
    <recommendedName>
        <fullName evidence="3">HTH luxR-type domain-containing protein</fullName>
    </recommendedName>
</protein>
<sequence length="205" mass="22136">MHGREAVATRFAQMLTATERTLDVFDRPPYAVAHDNAEPVVRGKLRRGVTVRGVYAPESLDRPGALAEARDAARLGEQSRLHPHVPMKLAVADARLALLPLASGEAVDGALVVHPCALLDALRALFDLLWQQAVPVFRAEGGPSGEHDALLTALAAGLKDDAVARQLGTSTRTVRRRIVELTDTLHARTRFQAGVLAERRGLLGR</sequence>
<dbReference type="GO" id="GO:0003677">
    <property type="term" value="F:DNA binding"/>
    <property type="evidence" value="ECO:0007669"/>
    <property type="project" value="InterPro"/>
</dbReference>
<dbReference type="SUPFAM" id="SSF46894">
    <property type="entry name" value="C-terminal effector domain of the bipartite response regulators"/>
    <property type="match status" value="1"/>
</dbReference>
<dbReference type="Proteomes" id="UP000612808">
    <property type="component" value="Unassembled WGS sequence"/>
</dbReference>
<dbReference type="InterPro" id="IPR036388">
    <property type="entry name" value="WH-like_DNA-bd_sf"/>
</dbReference>
<dbReference type="EMBL" id="BOMB01000010">
    <property type="protein sequence ID" value="GID10843.1"/>
    <property type="molecule type" value="Genomic_DNA"/>
</dbReference>